<feature type="transmembrane region" description="Helical" evidence="9">
    <location>
        <begin position="235"/>
        <end position="261"/>
    </location>
</feature>
<evidence type="ECO:0000256" key="8">
    <source>
        <dbReference type="SAM" id="MobiDB-lite"/>
    </source>
</evidence>
<dbReference type="SUPFAM" id="SSF81340">
    <property type="entry name" value="Clc chloride channel"/>
    <property type="match status" value="1"/>
</dbReference>
<feature type="transmembrane region" description="Helical" evidence="9">
    <location>
        <begin position="164"/>
        <end position="188"/>
    </location>
</feature>
<feature type="compositionally biased region" description="Basic residues" evidence="8">
    <location>
        <begin position="461"/>
        <end position="473"/>
    </location>
</feature>
<feature type="transmembrane region" description="Helical" evidence="9">
    <location>
        <begin position="339"/>
        <end position="361"/>
    </location>
</feature>
<feature type="transmembrane region" description="Helical" evidence="9">
    <location>
        <begin position="200"/>
        <end position="223"/>
    </location>
</feature>
<dbReference type="NCBIfam" id="NF003640">
    <property type="entry name" value="PRK05277.1"/>
    <property type="match status" value="1"/>
</dbReference>
<feature type="transmembrane region" description="Helical" evidence="9">
    <location>
        <begin position="312"/>
        <end position="332"/>
    </location>
</feature>
<dbReference type="InterPro" id="IPR001807">
    <property type="entry name" value="ClC"/>
</dbReference>
<evidence type="ECO:0000256" key="9">
    <source>
        <dbReference type="SAM" id="Phobius"/>
    </source>
</evidence>
<accession>A0A212RD45</accession>
<feature type="region of interest" description="Disordered" evidence="8">
    <location>
        <begin position="450"/>
        <end position="473"/>
    </location>
</feature>
<dbReference type="PANTHER" id="PTHR45711:SF6">
    <property type="entry name" value="CHLORIDE CHANNEL PROTEIN"/>
    <property type="match status" value="1"/>
</dbReference>
<protein>
    <submittedName>
        <fullName evidence="10">Chloride channel protein, CIC family</fullName>
    </submittedName>
</protein>
<keyword evidence="2" id="KW-0813">Transport</keyword>
<dbReference type="Gene3D" id="1.10.3080.10">
    <property type="entry name" value="Clc chloride channel"/>
    <property type="match status" value="1"/>
</dbReference>
<name>A0A212RD45_9PROT</name>
<reference evidence="10 11" key="1">
    <citation type="submission" date="2017-06" db="EMBL/GenBank/DDBJ databases">
        <authorList>
            <person name="Kim H.J."/>
            <person name="Triplett B.A."/>
        </authorList>
    </citation>
    <scope>NUCLEOTIDE SEQUENCE [LARGE SCALE GENOMIC DNA]</scope>
    <source>
        <strain evidence="10 11">B29T1</strain>
    </source>
</reference>
<gene>
    <name evidence="10" type="ORF">SAMN07250955_10794</name>
</gene>
<feature type="transmembrane region" description="Helical" evidence="9">
    <location>
        <begin position="116"/>
        <end position="134"/>
    </location>
</feature>
<dbReference type="InterPro" id="IPR014743">
    <property type="entry name" value="Cl-channel_core"/>
</dbReference>
<evidence type="ECO:0000256" key="5">
    <source>
        <dbReference type="ARBA" id="ARBA00023065"/>
    </source>
</evidence>
<keyword evidence="6 9" id="KW-0472">Membrane</keyword>
<keyword evidence="4 9" id="KW-1133">Transmembrane helix</keyword>
<feature type="transmembrane region" description="Helical" evidence="9">
    <location>
        <begin position="24"/>
        <end position="47"/>
    </location>
</feature>
<dbReference type="PANTHER" id="PTHR45711">
    <property type="entry name" value="CHLORIDE CHANNEL PROTEIN"/>
    <property type="match status" value="1"/>
</dbReference>
<feature type="transmembrane region" description="Helical" evidence="9">
    <location>
        <begin position="367"/>
        <end position="388"/>
    </location>
</feature>
<evidence type="ECO:0000256" key="7">
    <source>
        <dbReference type="ARBA" id="ARBA00023214"/>
    </source>
</evidence>
<evidence type="ECO:0000256" key="1">
    <source>
        <dbReference type="ARBA" id="ARBA00004141"/>
    </source>
</evidence>
<keyword evidence="3 9" id="KW-0812">Transmembrane</keyword>
<dbReference type="GO" id="GO:0005247">
    <property type="term" value="F:voltage-gated chloride channel activity"/>
    <property type="evidence" value="ECO:0007669"/>
    <property type="project" value="TreeGrafter"/>
</dbReference>
<dbReference type="EMBL" id="FYEH01000007">
    <property type="protein sequence ID" value="SNB70011.1"/>
    <property type="molecule type" value="Genomic_DNA"/>
</dbReference>
<evidence type="ECO:0000256" key="3">
    <source>
        <dbReference type="ARBA" id="ARBA00022692"/>
    </source>
</evidence>
<evidence type="ECO:0000313" key="10">
    <source>
        <dbReference type="EMBL" id="SNB70011.1"/>
    </source>
</evidence>
<evidence type="ECO:0000313" key="11">
    <source>
        <dbReference type="Proteomes" id="UP000197065"/>
    </source>
</evidence>
<dbReference type="Pfam" id="PF00654">
    <property type="entry name" value="Voltage_CLC"/>
    <property type="match status" value="1"/>
</dbReference>
<proteinExistence type="predicted"/>
<organism evidence="10 11">
    <name type="scientific">Arboricoccus pini</name>
    <dbReference type="NCBI Taxonomy" id="1963835"/>
    <lineage>
        <taxon>Bacteria</taxon>
        <taxon>Pseudomonadati</taxon>
        <taxon>Pseudomonadota</taxon>
        <taxon>Alphaproteobacteria</taxon>
        <taxon>Geminicoccales</taxon>
        <taxon>Geminicoccaceae</taxon>
        <taxon>Arboricoccus</taxon>
    </lineage>
</organism>
<dbReference type="AlphaFoldDB" id="A0A212RD45"/>
<keyword evidence="5" id="KW-0406">Ion transport</keyword>
<keyword evidence="11" id="KW-1185">Reference proteome</keyword>
<dbReference type="GO" id="GO:0005886">
    <property type="term" value="C:plasma membrane"/>
    <property type="evidence" value="ECO:0007669"/>
    <property type="project" value="TreeGrafter"/>
</dbReference>
<comment type="subcellular location">
    <subcellularLocation>
        <location evidence="1">Membrane</location>
        <topology evidence="1">Multi-pass membrane protein</topology>
    </subcellularLocation>
</comment>
<evidence type="ECO:0000256" key="4">
    <source>
        <dbReference type="ARBA" id="ARBA00022989"/>
    </source>
</evidence>
<feature type="transmembrane region" description="Helical" evidence="9">
    <location>
        <begin position="273"/>
        <end position="292"/>
    </location>
</feature>
<keyword evidence="7" id="KW-0868">Chloride</keyword>
<sequence>MTEVEAVVGHAPQRVSMRRPSVELYLLIAVLVGILGGAAGVILHVAVEYFSHWPDWLSARLGAGAGTVLLVVIPPTLILAARTLAIHLAPEAAGSGIPEVEAAIEGRSTIRWRRVFPVKLLGGIMALSSGLVGGREGPTVHLGASVAAGLAERFRLTDNDYKGLLAAGAAAGLAAAFNAPLAAILFVIEETRRQFPYAQRTYLAVIVASCLAALLTEGIAGTVPQLLTLADPVPLASLILFLPLGAVLGCLGVIFNTSLLGTLDLVARLGRRGGIAFVIVVGAIIGILMGHFHEATGGGEHLVQELLGAPHGLTFLLAVAVFRFLLTLASYACGAPAGIFAPLLALAAAAGLVFGKIVLLVLPESYVSIPILPAIAVAAMGGTFAAAVRAPLVGAILTLELTGAWDLLVPVLLTCAIAHHVAGRLGGRPIYEALLDRKLKLAGQLPISHPGSGAGLGARSLRSRRRGTKPPPE</sequence>
<dbReference type="RefSeq" id="WP_207762030.1">
    <property type="nucleotide sequence ID" value="NZ_FYEH01000007.1"/>
</dbReference>
<dbReference type="PRINTS" id="PR00762">
    <property type="entry name" value="CLCHANNEL"/>
</dbReference>
<evidence type="ECO:0000256" key="6">
    <source>
        <dbReference type="ARBA" id="ARBA00023136"/>
    </source>
</evidence>
<dbReference type="Proteomes" id="UP000197065">
    <property type="component" value="Unassembled WGS sequence"/>
</dbReference>
<evidence type="ECO:0000256" key="2">
    <source>
        <dbReference type="ARBA" id="ARBA00022448"/>
    </source>
</evidence>
<feature type="transmembrane region" description="Helical" evidence="9">
    <location>
        <begin position="59"/>
        <end position="81"/>
    </location>
</feature>